<dbReference type="Gene3D" id="1.20.1640.10">
    <property type="entry name" value="Multidrug efflux transporter AcrB transmembrane domain"/>
    <property type="match status" value="1"/>
</dbReference>
<dbReference type="Proteomes" id="UP000005839">
    <property type="component" value="Unassembled WGS sequence"/>
</dbReference>
<comment type="caution">
    <text evidence="1">The sequence shown here is derived from an EMBL/GenBank/DDBJ whole genome shotgun (WGS) entry which is preliminary data.</text>
</comment>
<dbReference type="Gene3D" id="3.30.70.1430">
    <property type="entry name" value="Multidrug efflux transporter AcrB pore domain"/>
    <property type="match status" value="1"/>
</dbReference>
<gene>
    <name evidence="1" type="ORF">KT99_08058</name>
</gene>
<evidence type="ECO:0000313" key="2">
    <source>
        <dbReference type="Proteomes" id="UP000005839"/>
    </source>
</evidence>
<evidence type="ECO:0000313" key="1">
    <source>
        <dbReference type="EMBL" id="EDQ00799.1"/>
    </source>
</evidence>
<keyword evidence="2" id="KW-1185">Reference proteome</keyword>
<sequence>MSWMFALLLLVGGGSISFLGLGQLEFPEFTLKQALVVTAYPGASPEQVEESPWVCWSITPSW</sequence>
<reference evidence="1 2" key="1">
    <citation type="submission" date="2007-10" db="EMBL/GenBank/DDBJ databases">
        <authorList>
            <person name="Yayanos A."/>
            <person name="Ferriera S."/>
            <person name="Johnson J."/>
            <person name="Kravitz S."/>
            <person name="Halpern A."/>
            <person name="Remington K."/>
            <person name="Beeson K."/>
            <person name="Tran B."/>
            <person name="Rogers Y.-H."/>
            <person name="Friedman R."/>
            <person name="Venter J.C."/>
        </authorList>
    </citation>
    <scope>NUCLEOTIDE SEQUENCE [LARGE SCALE GENOMIC DNA]</scope>
    <source>
        <strain evidence="1 2">KT99</strain>
    </source>
</reference>
<dbReference type="STRING" id="314608.KT99_08058"/>
<name>A9D9M6_9GAMM</name>
<accession>A9D9M6</accession>
<dbReference type="AlphaFoldDB" id="A9D9M6"/>
<protein>
    <submittedName>
        <fullName evidence="1">Hypothetical transporter, AcrB/D/F family protein</fullName>
    </submittedName>
</protein>
<proteinExistence type="predicted"/>
<dbReference type="EMBL" id="ABIC01000016">
    <property type="protein sequence ID" value="EDQ00799.1"/>
    <property type="molecule type" value="Genomic_DNA"/>
</dbReference>
<organism evidence="1 2">
    <name type="scientific">Shewanella benthica KT99</name>
    <dbReference type="NCBI Taxonomy" id="314608"/>
    <lineage>
        <taxon>Bacteria</taxon>
        <taxon>Pseudomonadati</taxon>
        <taxon>Pseudomonadota</taxon>
        <taxon>Gammaproteobacteria</taxon>
        <taxon>Alteromonadales</taxon>
        <taxon>Shewanellaceae</taxon>
        <taxon>Shewanella</taxon>
    </lineage>
</organism>